<protein>
    <recommendedName>
        <fullName evidence="4">Membrane protein insertion efficiency factor</fullName>
    </recommendedName>
</protein>
<gene>
    <name evidence="2" type="ORF">GA0070610_5040</name>
</gene>
<dbReference type="AlphaFoldDB" id="A0A1C5GFU4"/>
<proteinExistence type="predicted"/>
<dbReference type="InterPro" id="IPR002696">
    <property type="entry name" value="Membr_insert_effic_factor_YidD"/>
</dbReference>
<evidence type="ECO:0000256" key="1">
    <source>
        <dbReference type="SAM" id="MobiDB-lite"/>
    </source>
</evidence>
<feature type="region of interest" description="Disordered" evidence="1">
    <location>
        <begin position="1"/>
        <end position="22"/>
    </location>
</feature>
<accession>A0A1C5GFU4</accession>
<dbReference type="Proteomes" id="UP000198251">
    <property type="component" value="Chromosome I"/>
</dbReference>
<evidence type="ECO:0008006" key="4">
    <source>
        <dbReference type="Google" id="ProtNLM"/>
    </source>
</evidence>
<keyword evidence="3" id="KW-1185">Reference proteome</keyword>
<name>A0A1C5GFU4_MICEH</name>
<dbReference type="PANTHER" id="PTHR33383:SF1">
    <property type="entry name" value="MEMBRANE PROTEIN INSERTION EFFICIENCY FACTOR-RELATED"/>
    <property type="match status" value="1"/>
</dbReference>
<organism evidence="2 3">
    <name type="scientific">Micromonospora echinofusca</name>
    <dbReference type="NCBI Taxonomy" id="47858"/>
    <lineage>
        <taxon>Bacteria</taxon>
        <taxon>Bacillati</taxon>
        <taxon>Actinomycetota</taxon>
        <taxon>Actinomycetes</taxon>
        <taxon>Micromonosporales</taxon>
        <taxon>Micromonosporaceae</taxon>
        <taxon>Micromonospora</taxon>
    </lineage>
</organism>
<evidence type="ECO:0000313" key="3">
    <source>
        <dbReference type="Proteomes" id="UP000198251"/>
    </source>
</evidence>
<dbReference type="Pfam" id="PF01809">
    <property type="entry name" value="YidD"/>
    <property type="match status" value="1"/>
</dbReference>
<dbReference type="PANTHER" id="PTHR33383">
    <property type="entry name" value="MEMBRANE PROTEIN INSERTION EFFICIENCY FACTOR-RELATED"/>
    <property type="match status" value="1"/>
</dbReference>
<evidence type="ECO:0000313" key="2">
    <source>
        <dbReference type="EMBL" id="SCG18689.1"/>
    </source>
</evidence>
<dbReference type="NCBIfam" id="TIGR00278">
    <property type="entry name" value="membrane protein insertion efficiency factor YidD"/>
    <property type="match status" value="1"/>
</dbReference>
<sequence>MPRGRVTDASGSHRLPGVGGGGAPVAALADDRSMFRRLRETARENRRQQRLMSKSKNPDGCCDCCDLGLFSTLLMLGSATAAATRVPALDRAGVAAIRGYRRWLSPHWPGRCRFTPTCGAYGLAAVERHGLAVGGRLAAERVRRCRPGVPRGTHDPVR</sequence>
<reference evidence="2 3" key="1">
    <citation type="submission" date="2016-06" db="EMBL/GenBank/DDBJ databases">
        <authorList>
            <person name="Kjaerup R.B."/>
            <person name="Dalgaard T.S."/>
            <person name="Juul-Madsen H.R."/>
        </authorList>
    </citation>
    <scope>NUCLEOTIDE SEQUENCE [LARGE SCALE GENOMIC DNA]</scope>
    <source>
        <strain evidence="2 3">DSM 43913</strain>
    </source>
</reference>
<dbReference type="SMART" id="SM01234">
    <property type="entry name" value="Haemolytic"/>
    <property type="match status" value="1"/>
</dbReference>
<dbReference type="EMBL" id="LT607733">
    <property type="protein sequence ID" value="SCG18689.1"/>
    <property type="molecule type" value="Genomic_DNA"/>
</dbReference>